<feature type="chain" id="PRO_5014242962" evidence="1">
    <location>
        <begin position="21"/>
        <end position="166"/>
    </location>
</feature>
<keyword evidence="1" id="KW-0732">Signal</keyword>
<reference evidence="2 4" key="1">
    <citation type="submission" date="2016-02" db="EMBL/GenBank/DDBJ databases">
        <authorList>
            <consortium name="Pathogen Informatics"/>
        </authorList>
    </citation>
    <scope>NUCLEOTIDE SEQUENCE [LARGE SCALE GENOMIC DNA]</scope>
    <source>
        <strain evidence="2 4">K173</strain>
        <strain evidence="3 5">SP11 RLL</strain>
    </source>
</reference>
<proteinExistence type="predicted"/>
<feature type="signal peptide" evidence="1">
    <location>
        <begin position="1"/>
        <end position="20"/>
    </location>
</feature>
<evidence type="ECO:0000313" key="5">
    <source>
        <dbReference type="Proteomes" id="UP000219974"/>
    </source>
</evidence>
<protein>
    <submittedName>
        <fullName evidence="2">Secreted ookinete adhesive protein</fullName>
    </submittedName>
</protein>
<dbReference type="AlphaFoldDB" id="A0A0Y9XE63"/>
<dbReference type="EMBL" id="LT608274">
    <property type="protein sequence ID" value="SCM18049.1"/>
    <property type="molecule type" value="Genomic_DNA"/>
</dbReference>
<accession>A0A0Y9XE63</accession>
<organism evidence="2 4">
    <name type="scientific">Plasmodium berghei</name>
    <dbReference type="NCBI Taxonomy" id="5821"/>
    <lineage>
        <taxon>Eukaryota</taxon>
        <taxon>Sar</taxon>
        <taxon>Alveolata</taxon>
        <taxon>Apicomplexa</taxon>
        <taxon>Aconoidasida</taxon>
        <taxon>Haemosporida</taxon>
        <taxon>Plasmodiidae</taxon>
        <taxon>Plasmodium</taxon>
        <taxon>Plasmodium (Vinckeia)</taxon>
    </lineage>
</organism>
<gene>
    <name evidence="2" type="primary">SOAP</name>
    <name evidence="2" type="ORF">PBK173_000262900</name>
    <name evidence="3" type="ORF">PBSP11RLL_000254900</name>
</gene>
<evidence type="ECO:0000313" key="4">
    <source>
        <dbReference type="Proteomes" id="UP000069549"/>
    </source>
</evidence>
<evidence type="ECO:0000256" key="1">
    <source>
        <dbReference type="SAM" id="SignalP"/>
    </source>
</evidence>
<dbReference type="Proteomes" id="UP000069549">
    <property type="component" value="Chromosome 10"/>
</dbReference>
<evidence type="ECO:0000313" key="3">
    <source>
        <dbReference type="EMBL" id="SCM18049.1"/>
    </source>
</evidence>
<evidence type="ECO:0000313" key="2">
    <source>
        <dbReference type="EMBL" id="CXI56736.1"/>
    </source>
</evidence>
<dbReference type="EMBL" id="LT160030">
    <property type="protein sequence ID" value="CXI56736.1"/>
    <property type="molecule type" value="Genomic_DNA"/>
</dbReference>
<sequence length="166" mass="18211">MKRILLFLIPLLFLIIKIEGARKNSIRNVVSAYPHNNNVKNFSAAEIFGPKTTGQECVKCLPENFCECECSCKNKTGFSMKYRNASKGYKYLDSNSSNPLADVKASSRSDSNNQRHSLDAAAHAKGLKSATKSDNNNIDNGPVECFSSCKSVTGVQTEECSCSCYC</sequence>
<dbReference type="VEuPathDB" id="PlasmoDB:PBANKA_1037800"/>
<name>A0A0Y9XE63_PLABE</name>
<dbReference type="Proteomes" id="UP000219974">
    <property type="component" value="Chromosome 10"/>
</dbReference>